<name>A0A0J9XJN2_GEOCN</name>
<evidence type="ECO:0000256" key="1">
    <source>
        <dbReference type="SAM" id="MobiDB-lite"/>
    </source>
</evidence>
<keyword evidence="3" id="KW-1185">Reference proteome</keyword>
<feature type="region of interest" description="Disordered" evidence="1">
    <location>
        <begin position="80"/>
        <end position="124"/>
    </location>
</feature>
<feature type="compositionally biased region" description="Low complexity" evidence="1">
    <location>
        <begin position="210"/>
        <end position="237"/>
    </location>
</feature>
<feature type="compositionally biased region" description="Low complexity" evidence="1">
    <location>
        <begin position="80"/>
        <end position="93"/>
    </location>
</feature>
<evidence type="ECO:0000313" key="3">
    <source>
        <dbReference type="Proteomes" id="UP000242525"/>
    </source>
</evidence>
<dbReference type="AlphaFoldDB" id="A0A0J9XJN2"/>
<feature type="compositionally biased region" description="Low complexity" evidence="1">
    <location>
        <begin position="111"/>
        <end position="123"/>
    </location>
</feature>
<sequence length="352" mass="37239">MPQVLYAPINGPSALNPSRPTFESNNTNDMSTTMEFPSLTSNVPQLVAPRPLKARRHQKSIISLENFSVANTAAVPSASTAATASNSGGFASNVTPADTEMDGYTDNAPNSAGGPSAASSFHGGSAGSGNYSDVIPFPSFTSSPGDAGASDQVVSSRYYRSTSSAGQGFYSRPKSLSRKSSLLESWEFQNIRLSGNNIVGDTNVSVLMNNNEFHNSHGHNSSNNNKGIESSDSSSSSGVQSFDGANTLDEEMQTMPLYSPGNDAVNELFLIMKHTSLSGGEDNPMTPVPAYYTDQTAFHYQSPYPTSASTSLSLSTSAGAANNTYDFVPPSPVARNTRNPIIFSTEFQENQQ</sequence>
<feature type="region of interest" description="Disordered" evidence="1">
    <location>
        <begin position="210"/>
        <end position="243"/>
    </location>
</feature>
<comment type="caution">
    <text evidence="2">The sequence shown here is derived from an EMBL/GenBank/DDBJ whole genome shotgun (WGS) entry which is preliminary data.</text>
</comment>
<dbReference type="EMBL" id="CCBN010000022">
    <property type="protein sequence ID" value="CDO57482.1"/>
    <property type="molecule type" value="Genomic_DNA"/>
</dbReference>
<gene>
    <name evidence="2" type="ORF">BN980_GECA22s00516g</name>
</gene>
<accession>A0A0J9XJN2</accession>
<evidence type="ECO:0000313" key="2">
    <source>
        <dbReference type="EMBL" id="CDO57482.1"/>
    </source>
</evidence>
<dbReference type="Proteomes" id="UP000242525">
    <property type="component" value="Unassembled WGS sequence"/>
</dbReference>
<reference evidence="2" key="1">
    <citation type="submission" date="2014-03" db="EMBL/GenBank/DDBJ databases">
        <authorList>
            <person name="Casaregola S."/>
        </authorList>
    </citation>
    <scope>NUCLEOTIDE SEQUENCE [LARGE SCALE GENOMIC DNA]</scope>
    <source>
        <strain evidence="2">CLIB 918</strain>
    </source>
</reference>
<organism evidence="2 3">
    <name type="scientific">Geotrichum candidum</name>
    <name type="common">Oospora lactis</name>
    <name type="synonym">Dipodascus geotrichum</name>
    <dbReference type="NCBI Taxonomy" id="1173061"/>
    <lineage>
        <taxon>Eukaryota</taxon>
        <taxon>Fungi</taxon>
        <taxon>Dikarya</taxon>
        <taxon>Ascomycota</taxon>
        <taxon>Saccharomycotina</taxon>
        <taxon>Dipodascomycetes</taxon>
        <taxon>Dipodascales</taxon>
        <taxon>Dipodascaceae</taxon>
        <taxon>Geotrichum</taxon>
    </lineage>
</organism>
<protein>
    <submittedName>
        <fullName evidence="2">Uncharacterized protein</fullName>
    </submittedName>
</protein>
<proteinExistence type="predicted"/>